<evidence type="ECO:0000313" key="3">
    <source>
        <dbReference type="EMBL" id="KAK3372570.1"/>
    </source>
</evidence>
<feature type="compositionally biased region" description="Acidic residues" evidence="1">
    <location>
        <begin position="342"/>
        <end position="354"/>
    </location>
</feature>
<dbReference type="AlphaFoldDB" id="A0AAE0N708"/>
<keyword evidence="4" id="KW-1185">Reference proteome</keyword>
<evidence type="ECO:0000256" key="1">
    <source>
        <dbReference type="SAM" id="MobiDB-lite"/>
    </source>
</evidence>
<feature type="region of interest" description="Disordered" evidence="1">
    <location>
        <begin position="313"/>
        <end position="356"/>
    </location>
</feature>
<dbReference type="EMBL" id="JAULSW010000008">
    <property type="protein sequence ID" value="KAK3372570.1"/>
    <property type="molecule type" value="Genomic_DNA"/>
</dbReference>
<keyword evidence="2" id="KW-0812">Transmembrane</keyword>
<reference evidence="3" key="2">
    <citation type="submission" date="2023-06" db="EMBL/GenBank/DDBJ databases">
        <authorList>
            <consortium name="Lawrence Berkeley National Laboratory"/>
            <person name="Haridas S."/>
            <person name="Hensen N."/>
            <person name="Bonometti L."/>
            <person name="Westerberg I."/>
            <person name="Brannstrom I.O."/>
            <person name="Guillou S."/>
            <person name="Cros-Aarteil S."/>
            <person name="Calhoun S."/>
            <person name="Kuo A."/>
            <person name="Mondo S."/>
            <person name="Pangilinan J."/>
            <person name="Riley R."/>
            <person name="LaButti K."/>
            <person name="Andreopoulos B."/>
            <person name="Lipzen A."/>
            <person name="Chen C."/>
            <person name="Yanf M."/>
            <person name="Daum C."/>
            <person name="Ng V."/>
            <person name="Clum A."/>
            <person name="Steindorff A."/>
            <person name="Ohm R."/>
            <person name="Martin F."/>
            <person name="Silar P."/>
            <person name="Natvig D."/>
            <person name="Lalanne C."/>
            <person name="Gautier V."/>
            <person name="Ament-velasquez S.L."/>
            <person name="Kruys A."/>
            <person name="Hutchinson M.I."/>
            <person name="Powell A.J."/>
            <person name="Barry K."/>
            <person name="Miller A.N."/>
            <person name="Grigoriev I.V."/>
            <person name="Debuchy R."/>
            <person name="Gladieux P."/>
            <person name="Thoren M.H."/>
            <person name="Johannesson H."/>
        </authorList>
    </citation>
    <scope>NUCLEOTIDE SEQUENCE</scope>
    <source>
        <strain evidence="3">CBS 232.78</strain>
    </source>
</reference>
<keyword evidence="2" id="KW-1133">Transmembrane helix</keyword>
<reference evidence="3" key="1">
    <citation type="journal article" date="2023" name="Mol. Phylogenet. Evol.">
        <title>Genome-scale phylogeny and comparative genomics of the fungal order Sordariales.</title>
        <authorList>
            <person name="Hensen N."/>
            <person name="Bonometti L."/>
            <person name="Westerberg I."/>
            <person name="Brannstrom I.O."/>
            <person name="Guillou S."/>
            <person name="Cros-Aarteil S."/>
            <person name="Calhoun S."/>
            <person name="Haridas S."/>
            <person name="Kuo A."/>
            <person name="Mondo S."/>
            <person name="Pangilinan J."/>
            <person name="Riley R."/>
            <person name="LaButti K."/>
            <person name="Andreopoulos B."/>
            <person name="Lipzen A."/>
            <person name="Chen C."/>
            <person name="Yan M."/>
            <person name="Daum C."/>
            <person name="Ng V."/>
            <person name="Clum A."/>
            <person name="Steindorff A."/>
            <person name="Ohm R.A."/>
            <person name="Martin F."/>
            <person name="Silar P."/>
            <person name="Natvig D.O."/>
            <person name="Lalanne C."/>
            <person name="Gautier V."/>
            <person name="Ament-Velasquez S.L."/>
            <person name="Kruys A."/>
            <person name="Hutchinson M.I."/>
            <person name="Powell A.J."/>
            <person name="Barry K."/>
            <person name="Miller A.N."/>
            <person name="Grigoriev I.V."/>
            <person name="Debuchy R."/>
            <person name="Gladieux P."/>
            <person name="Hiltunen Thoren M."/>
            <person name="Johannesson H."/>
        </authorList>
    </citation>
    <scope>NUCLEOTIDE SEQUENCE</scope>
    <source>
        <strain evidence="3">CBS 232.78</strain>
    </source>
</reference>
<dbReference type="Proteomes" id="UP001285441">
    <property type="component" value="Unassembled WGS sequence"/>
</dbReference>
<organism evidence="3 4">
    <name type="scientific">Podospora didyma</name>
    <dbReference type="NCBI Taxonomy" id="330526"/>
    <lineage>
        <taxon>Eukaryota</taxon>
        <taxon>Fungi</taxon>
        <taxon>Dikarya</taxon>
        <taxon>Ascomycota</taxon>
        <taxon>Pezizomycotina</taxon>
        <taxon>Sordariomycetes</taxon>
        <taxon>Sordariomycetidae</taxon>
        <taxon>Sordariales</taxon>
        <taxon>Podosporaceae</taxon>
        <taxon>Podospora</taxon>
    </lineage>
</organism>
<accession>A0AAE0N708</accession>
<protein>
    <submittedName>
        <fullName evidence="3">Uncharacterized protein</fullName>
    </submittedName>
</protein>
<feature type="region of interest" description="Disordered" evidence="1">
    <location>
        <begin position="212"/>
        <end position="237"/>
    </location>
</feature>
<keyword evidence="2" id="KW-0472">Membrane</keyword>
<evidence type="ECO:0000313" key="4">
    <source>
        <dbReference type="Proteomes" id="UP001285441"/>
    </source>
</evidence>
<gene>
    <name evidence="3" type="ORF">B0H63DRAFT_301281</name>
</gene>
<sequence>MHNPTLSFLGREFPAGLMNILAYGTRQPAQRPLPPRRLTPQLEAMTNEFWVAFKFVNMLMVASVVAWVVADKGIRFAVRQSSKPHGKRTCMALGCVMGIVVGLADWRAAMPSTSLLTILGVAIPAVVISKFLDTVRAMGREDALSHDPFYRGPLYHDPLYRDILYCSRRGGEEDNFLENHYPLGSKMSRPSSTHLPLGALDEEWEPVHKTPLQEDKTNHGSSQSMTPRNNSPPPLPPRFAFGQREEDLFELIRKKCVSRPVRTPSPLRSVSTLDMAEPQPDDPISNPQLVFPAPSELKMQAIVQEVEIDGESDGFLSTHQDDQEVDSGGSNHTSDFERLLPEEDGSSSNDEDGWYVENGSAADEDEEALLDNHQLTPDDDAGDTQPGEDAVYGEVERPEEDTFHQNNMLEFGSLQDLLEAEANQEAPVAGDHHIAGQELEKAALAQETLEATGTALEAGALGRHRRPQRPGWKGGLPTYRVQV</sequence>
<name>A0AAE0N708_9PEZI</name>
<feature type="transmembrane region" description="Helical" evidence="2">
    <location>
        <begin position="90"/>
        <end position="109"/>
    </location>
</feature>
<feature type="transmembrane region" description="Helical" evidence="2">
    <location>
        <begin position="49"/>
        <end position="70"/>
    </location>
</feature>
<proteinExistence type="predicted"/>
<feature type="region of interest" description="Disordered" evidence="1">
    <location>
        <begin position="262"/>
        <end position="288"/>
    </location>
</feature>
<feature type="region of interest" description="Disordered" evidence="1">
    <location>
        <begin position="461"/>
        <end position="483"/>
    </location>
</feature>
<comment type="caution">
    <text evidence="3">The sequence shown here is derived from an EMBL/GenBank/DDBJ whole genome shotgun (WGS) entry which is preliminary data.</text>
</comment>
<evidence type="ECO:0000256" key="2">
    <source>
        <dbReference type="SAM" id="Phobius"/>
    </source>
</evidence>